<dbReference type="RefSeq" id="WP_309203211.1">
    <property type="nucleotide sequence ID" value="NZ_CP133548.1"/>
</dbReference>
<evidence type="ECO:0000313" key="1">
    <source>
        <dbReference type="EMBL" id="WMS88027.1"/>
    </source>
</evidence>
<name>A0AA51X775_9GAMM</name>
<gene>
    <name evidence="1" type="ORF">Q9312_03705</name>
</gene>
<dbReference type="PANTHER" id="PTHR13061">
    <property type="entry name" value="DYNACTIN SUBUNIT P25"/>
    <property type="match status" value="1"/>
</dbReference>
<accession>A0AA51X775</accession>
<dbReference type="Gene3D" id="2.160.10.10">
    <property type="entry name" value="Hexapeptide repeat proteins"/>
    <property type="match status" value="1"/>
</dbReference>
<dbReference type="EMBL" id="CP133548">
    <property type="protein sequence ID" value="WMS88027.1"/>
    <property type="molecule type" value="Genomic_DNA"/>
</dbReference>
<dbReference type="InterPro" id="IPR047324">
    <property type="entry name" value="LbH_gamma_CA-like"/>
</dbReference>
<dbReference type="InterPro" id="IPR050484">
    <property type="entry name" value="Transf_Hexapept/Carb_Anhydrase"/>
</dbReference>
<sequence length="174" mass="18849">MIYALNGISPKLDFDSSFIAESADIIGKVELGEECSVWFNSVIRGDTDWIRVGPKSNIQDNAVLHTDPGLELIVGRGVTVGHHAMLHGCSIGDFSLVGINAVVLNNAKIGDHVLIGANTLITEGKEIPSGVLVLGNPGKVVRKLTEQERMLLEKSADTYVNKIELYRSLKVITR</sequence>
<proteinExistence type="predicted"/>
<dbReference type="Proteomes" id="UP001239782">
    <property type="component" value="Chromosome"/>
</dbReference>
<dbReference type="SUPFAM" id="SSF51161">
    <property type="entry name" value="Trimeric LpxA-like enzymes"/>
    <property type="match status" value="1"/>
</dbReference>
<organism evidence="1 2">
    <name type="scientific">Pleionea litopenaei</name>
    <dbReference type="NCBI Taxonomy" id="3070815"/>
    <lineage>
        <taxon>Bacteria</taxon>
        <taxon>Pseudomonadati</taxon>
        <taxon>Pseudomonadota</taxon>
        <taxon>Gammaproteobacteria</taxon>
        <taxon>Oceanospirillales</taxon>
        <taxon>Pleioneaceae</taxon>
        <taxon>Pleionea</taxon>
    </lineage>
</organism>
<protein>
    <submittedName>
        <fullName evidence="1">Gamma carbonic anhydrase family protein</fullName>
    </submittedName>
</protein>
<dbReference type="InterPro" id="IPR011004">
    <property type="entry name" value="Trimer_LpxA-like_sf"/>
</dbReference>
<dbReference type="InterPro" id="IPR001451">
    <property type="entry name" value="Hexapep"/>
</dbReference>
<keyword evidence="2" id="KW-1185">Reference proteome</keyword>
<dbReference type="PANTHER" id="PTHR13061:SF29">
    <property type="entry name" value="GAMMA CARBONIC ANHYDRASE-LIKE 1, MITOCHONDRIAL-RELATED"/>
    <property type="match status" value="1"/>
</dbReference>
<dbReference type="CDD" id="cd04645">
    <property type="entry name" value="LbH_gamma_CA_like"/>
    <property type="match status" value="1"/>
</dbReference>
<dbReference type="AlphaFoldDB" id="A0AA51X775"/>
<evidence type="ECO:0000313" key="2">
    <source>
        <dbReference type="Proteomes" id="UP001239782"/>
    </source>
</evidence>
<dbReference type="Pfam" id="PF00132">
    <property type="entry name" value="Hexapep"/>
    <property type="match status" value="1"/>
</dbReference>
<reference evidence="1 2" key="1">
    <citation type="submission" date="2023-08" db="EMBL/GenBank/DDBJ databases">
        <title>Pleionea litopenaei sp. nov., isolated from stomach of juvenile Litopenaeus vannamei.</title>
        <authorList>
            <person name="Rho A.M."/>
            <person name="Hwang C.Y."/>
        </authorList>
    </citation>
    <scope>NUCLEOTIDE SEQUENCE [LARGE SCALE GENOMIC DNA]</scope>
    <source>
        <strain evidence="1 2">HL-JVS1</strain>
    </source>
</reference>
<dbReference type="KEGG" id="plei:Q9312_03705"/>